<keyword evidence="1" id="KW-0732">Signal</keyword>
<evidence type="ECO:0000313" key="2">
    <source>
        <dbReference type="EMBL" id="KIC92665.1"/>
    </source>
</evidence>
<evidence type="ECO:0008006" key="4">
    <source>
        <dbReference type="Google" id="ProtNLM"/>
    </source>
</evidence>
<reference evidence="2 3" key="1">
    <citation type="submission" date="2014-11" db="EMBL/GenBank/DDBJ databases">
        <title>Genome sequence of Flavihumibacter solisilvae 3-3.</title>
        <authorList>
            <person name="Zhou G."/>
            <person name="Li M."/>
            <person name="Wang G."/>
        </authorList>
    </citation>
    <scope>NUCLEOTIDE SEQUENCE [LARGE SCALE GENOMIC DNA]</scope>
    <source>
        <strain evidence="2 3">3-3</strain>
    </source>
</reference>
<evidence type="ECO:0000256" key="1">
    <source>
        <dbReference type="SAM" id="SignalP"/>
    </source>
</evidence>
<accession>A0A0C1IES1</accession>
<dbReference type="Proteomes" id="UP000031408">
    <property type="component" value="Unassembled WGS sequence"/>
</dbReference>
<sequence>MKIILAGLLASFLTFPCIAFSQDATTFIPRTYWGISLTPHVLAKTKFTGNTAKYQVSSSPQLGGEVLIDYHYNFAKDLSLIFSVGGVAVGYNFKFYIDKDYFSPPTEVDIYDSHNTARDINFNLKGQVELQKYFRKGQNKSWIIAAGGSVLYSPLNHEEYSYSVYFSNSEIYNYLNRDQVPNNDGKPWLNVHLSAGRQWEFRKRDALQCKLKANYSPVKFLKGTYAFDVGAEPRESGNYSVSGSYIGLSFSYVRSGRR</sequence>
<keyword evidence="3" id="KW-1185">Reference proteome</keyword>
<dbReference type="OrthoDB" id="672448at2"/>
<proteinExistence type="predicted"/>
<comment type="caution">
    <text evidence="2">The sequence shown here is derived from an EMBL/GenBank/DDBJ whole genome shotgun (WGS) entry which is preliminary data.</text>
</comment>
<name>A0A0C1IES1_9BACT</name>
<feature type="signal peptide" evidence="1">
    <location>
        <begin position="1"/>
        <end position="19"/>
    </location>
</feature>
<dbReference type="EMBL" id="JSVC01000033">
    <property type="protein sequence ID" value="KIC92665.1"/>
    <property type="molecule type" value="Genomic_DNA"/>
</dbReference>
<dbReference type="AlphaFoldDB" id="A0A0C1IES1"/>
<gene>
    <name evidence="2" type="ORF">OI18_21660</name>
</gene>
<protein>
    <recommendedName>
        <fullName evidence="4">Outer membrane protein beta-barrel domain-containing protein</fullName>
    </recommendedName>
</protein>
<evidence type="ECO:0000313" key="3">
    <source>
        <dbReference type="Proteomes" id="UP000031408"/>
    </source>
</evidence>
<organism evidence="2 3">
    <name type="scientific">Flavihumibacter solisilvae</name>
    <dbReference type="NCBI Taxonomy" id="1349421"/>
    <lineage>
        <taxon>Bacteria</taxon>
        <taxon>Pseudomonadati</taxon>
        <taxon>Bacteroidota</taxon>
        <taxon>Chitinophagia</taxon>
        <taxon>Chitinophagales</taxon>
        <taxon>Chitinophagaceae</taxon>
        <taxon>Flavihumibacter</taxon>
    </lineage>
</organism>
<feature type="chain" id="PRO_5002151596" description="Outer membrane protein beta-barrel domain-containing protein" evidence="1">
    <location>
        <begin position="20"/>
        <end position="258"/>
    </location>
</feature>
<dbReference type="RefSeq" id="WP_039143965.1">
    <property type="nucleotide sequence ID" value="NZ_JSVC01000033.1"/>
</dbReference>